<evidence type="ECO:0000313" key="4">
    <source>
        <dbReference type="Proteomes" id="UP000306918"/>
    </source>
</evidence>
<dbReference type="RefSeq" id="WP_136577462.1">
    <property type="nucleotide sequence ID" value="NZ_STFF01000003.1"/>
</dbReference>
<dbReference type="OrthoDB" id="5197788at2"/>
<accession>A0A4S8HUT7</accession>
<keyword evidence="4" id="KW-1185">Reference proteome</keyword>
<dbReference type="AlphaFoldDB" id="A0A4S8HUT7"/>
<evidence type="ECO:0000313" key="3">
    <source>
        <dbReference type="EMBL" id="THU39330.1"/>
    </source>
</evidence>
<dbReference type="InterPro" id="IPR050769">
    <property type="entry name" value="NAT_camello-type"/>
</dbReference>
<dbReference type="PANTHER" id="PTHR13947:SF37">
    <property type="entry name" value="LD18367P"/>
    <property type="match status" value="1"/>
</dbReference>
<dbReference type="PANTHER" id="PTHR13947">
    <property type="entry name" value="GNAT FAMILY N-ACETYLTRANSFERASE"/>
    <property type="match status" value="1"/>
</dbReference>
<organism evidence="3 4">
    <name type="scientific">Niastella caeni</name>
    <dbReference type="NCBI Taxonomy" id="2569763"/>
    <lineage>
        <taxon>Bacteria</taxon>
        <taxon>Pseudomonadati</taxon>
        <taxon>Bacteroidota</taxon>
        <taxon>Chitinophagia</taxon>
        <taxon>Chitinophagales</taxon>
        <taxon>Chitinophagaceae</taxon>
        <taxon>Niastella</taxon>
    </lineage>
</organism>
<dbReference type="InterPro" id="IPR016181">
    <property type="entry name" value="Acyl_CoA_acyltransferase"/>
</dbReference>
<gene>
    <name evidence="3" type="ORF">FAM09_12520</name>
</gene>
<proteinExistence type="predicted"/>
<keyword evidence="1 3" id="KW-0808">Transferase</keyword>
<dbReference type="NCBIfam" id="NF040501">
    <property type="entry name" value="resist_ArsN2"/>
    <property type="match status" value="1"/>
</dbReference>
<evidence type="ECO:0000259" key="2">
    <source>
        <dbReference type="PROSITE" id="PS51186"/>
    </source>
</evidence>
<dbReference type="EMBL" id="STFF01000003">
    <property type="protein sequence ID" value="THU39330.1"/>
    <property type="molecule type" value="Genomic_DNA"/>
</dbReference>
<dbReference type="SUPFAM" id="SSF55729">
    <property type="entry name" value="Acyl-CoA N-acyltransferases (Nat)"/>
    <property type="match status" value="1"/>
</dbReference>
<sequence>MLQLIIIKIIIMKIIQANQTHRLAIIELLKGEKLPVEDLPGNLDHFFVALNGGEVVGAIGLEHYPPFGLLRSMVVRKDHRNQKVAAALVEILEKHAADLKIDRVYLLTETASAYFDKKNYQRVERTDVPDEIKRSTEFSSVCPVSAIAMKKTL</sequence>
<dbReference type="PROSITE" id="PS51186">
    <property type="entry name" value="GNAT"/>
    <property type="match status" value="1"/>
</dbReference>
<dbReference type="GO" id="GO:0008080">
    <property type="term" value="F:N-acetyltransferase activity"/>
    <property type="evidence" value="ECO:0007669"/>
    <property type="project" value="InterPro"/>
</dbReference>
<dbReference type="Proteomes" id="UP000306918">
    <property type="component" value="Unassembled WGS sequence"/>
</dbReference>
<name>A0A4S8HUT7_9BACT</name>
<dbReference type="Gene3D" id="3.40.630.30">
    <property type="match status" value="1"/>
</dbReference>
<feature type="domain" description="N-acetyltransferase" evidence="2">
    <location>
        <begin position="12"/>
        <end position="153"/>
    </location>
</feature>
<reference evidence="3 4" key="1">
    <citation type="submission" date="2019-04" db="EMBL/GenBank/DDBJ databases">
        <title>Niastella caeni sp. nov., isolated from activated sludge.</title>
        <authorList>
            <person name="Sheng M."/>
        </authorList>
    </citation>
    <scope>NUCLEOTIDE SEQUENCE [LARGE SCALE GENOMIC DNA]</scope>
    <source>
        <strain evidence="3 4">HX-2-15</strain>
    </source>
</reference>
<evidence type="ECO:0000256" key="1">
    <source>
        <dbReference type="ARBA" id="ARBA00022679"/>
    </source>
</evidence>
<protein>
    <submittedName>
        <fullName evidence="3">GNAT family N-acetyltransferase</fullName>
    </submittedName>
</protein>
<dbReference type="Pfam" id="PF00583">
    <property type="entry name" value="Acetyltransf_1"/>
    <property type="match status" value="1"/>
</dbReference>
<comment type="caution">
    <text evidence="3">The sequence shown here is derived from an EMBL/GenBank/DDBJ whole genome shotgun (WGS) entry which is preliminary data.</text>
</comment>
<dbReference type="InterPro" id="IPR000182">
    <property type="entry name" value="GNAT_dom"/>
</dbReference>
<dbReference type="CDD" id="cd04301">
    <property type="entry name" value="NAT_SF"/>
    <property type="match status" value="1"/>
</dbReference>